<dbReference type="InterPro" id="IPR013815">
    <property type="entry name" value="ATP_grasp_subdomain_1"/>
</dbReference>
<dbReference type="Pfam" id="PF13607">
    <property type="entry name" value="Succ_CoA_lig"/>
    <property type="match status" value="1"/>
</dbReference>
<dbReference type="Proteomes" id="UP000184694">
    <property type="component" value="Unassembled WGS sequence"/>
</dbReference>
<dbReference type="Gene3D" id="3.30.470.20">
    <property type="entry name" value="ATP-grasp fold, B domain"/>
    <property type="match status" value="1"/>
</dbReference>
<name>A0A1N6FG44_9BACT</name>
<keyword evidence="6" id="KW-0808">Transferase</keyword>
<dbReference type="FunFam" id="3.30.1490.20:FF:000020">
    <property type="entry name" value="Protein lysine acetyltransferase"/>
    <property type="match status" value="1"/>
</dbReference>
<dbReference type="STRING" id="1121457.SAMN02745161_1296"/>
<dbReference type="Gene3D" id="3.40.50.720">
    <property type="entry name" value="NAD(P)-binding Rossmann-like Domain"/>
    <property type="match status" value="1"/>
</dbReference>
<dbReference type="Gene3D" id="3.40.630.30">
    <property type="match status" value="1"/>
</dbReference>
<keyword evidence="1" id="KW-0436">Ligase</keyword>
<dbReference type="Pfam" id="PF13549">
    <property type="entry name" value="ATP-grasp_5"/>
    <property type="match status" value="1"/>
</dbReference>
<dbReference type="Gene3D" id="3.30.1490.20">
    <property type="entry name" value="ATP-grasp fold, A domain"/>
    <property type="match status" value="1"/>
</dbReference>
<dbReference type="Pfam" id="PF00583">
    <property type="entry name" value="Acetyltransf_1"/>
    <property type="match status" value="1"/>
</dbReference>
<evidence type="ECO:0000256" key="2">
    <source>
        <dbReference type="ARBA" id="ARBA00022741"/>
    </source>
</evidence>
<evidence type="ECO:0000313" key="7">
    <source>
        <dbReference type="Proteomes" id="UP000184694"/>
    </source>
</evidence>
<dbReference type="GO" id="GO:0016874">
    <property type="term" value="F:ligase activity"/>
    <property type="evidence" value="ECO:0007669"/>
    <property type="project" value="UniProtKB-KW"/>
</dbReference>
<dbReference type="PANTHER" id="PTHR43334:SF1">
    <property type="entry name" value="3-HYDROXYPROPIONATE--COA LIGASE [ADP-FORMING]"/>
    <property type="match status" value="1"/>
</dbReference>
<dbReference type="GO" id="GO:0005524">
    <property type="term" value="F:ATP binding"/>
    <property type="evidence" value="ECO:0007669"/>
    <property type="project" value="UniProtKB-KW"/>
</dbReference>
<dbReference type="OrthoDB" id="9807426at2"/>
<dbReference type="Gene3D" id="3.40.50.261">
    <property type="entry name" value="Succinyl-CoA synthetase domains"/>
    <property type="match status" value="2"/>
</dbReference>
<dbReference type="InterPro" id="IPR051538">
    <property type="entry name" value="Acyl-CoA_Synth/Transferase"/>
</dbReference>
<dbReference type="Pfam" id="PF13380">
    <property type="entry name" value="CoA_binding_2"/>
    <property type="match status" value="1"/>
</dbReference>
<proteinExistence type="inferred from homology"/>
<dbReference type="SUPFAM" id="SSF51735">
    <property type="entry name" value="NAD(P)-binding Rossmann-fold domains"/>
    <property type="match status" value="1"/>
</dbReference>
<dbReference type="SUPFAM" id="SSF55729">
    <property type="entry name" value="Acyl-CoA N-acyltransferases (Nat)"/>
    <property type="match status" value="1"/>
</dbReference>
<evidence type="ECO:0000313" key="6">
    <source>
        <dbReference type="EMBL" id="SIN94239.1"/>
    </source>
</evidence>
<keyword evidence="2" id="KW-0547">Nucleotide-binding</keyword>
<dbReference type="GO" id="GO:0016747">
    <property type="term" value="F:acyltransferase activity, transferring groups other than amino-acyl groups"/>
    <property type="evidence" value="ECO:0007669"/>
    <property type="project" value="InterPro"/>
</dbReference>
<dbReference type="PANTHER" id="PTHR43334">
    <property type="entry name" value="ACETATE--COA LIGASE [ADP-FORMING]"/>
    <property type="match status" value="1"/>
</dbReference>
<evidence type="ECO:0000256" key="4">
    <source>
        <dbReference type="ARBA" id="ARBA00060888"/>
    </source>
</evidence>
<reference evidence="7" key="1">
    <citation type="submission" date="2016-11" db="EMBL/GenBank/DDBJ databases">
        <authorList>
            <person name="Varghese N."/>
            <person name="Submissions S."/>
        </authorList>
    </citation>
    <scope>NUCLEOTIDE SEQUENCE [LARGE SCALE GENOMIC DNA]</scope>
    <source>
        <strain evidence="7">DSM 17456</strain>
    </source>
</reference>
<dbReference type="InterPro" id="IPR036291">
    <property type="entry name" value="NAD(P)-bd_dom_sf"/>
</dbReference>
<feature type="domain" description="N-acetyltransferase" evidence="5">
    <location>
        <begin position="738"/>
        <end position="897"/>
    </location>
</feature>
<keyword evidence="3" id="KW-0067">ATP-binding</keyword>
<sequence>MSQSTLKQMFRPTSVVIIGASEESGTPACDCMQNLLGGTFLGPVLPVVTQPDSPDTIFGQPVYTAIDTLPITPDLAIICVDANEVPFYIEELGKRGTQNAILFSSGYSRFNTKEAVRKRERLLALANKFSVRLLGPNGLGFINPSLGINASLVSSPFSMGKVAFITQSDSLFTSVLDWAVSKSLGFSHVISLGDMLDVGFSEVLDYLHMDMNTRAVLLYLESVANAREFMSAARALSRSKPVIVVKAGKSHAAEQAVAAHTGMILGADEVYEAAFKRAGMLRMDSIDSVFDTIQALAWSKPLKGKRLAIVANGGAPAFIATDLLLKGGGELAELTDEACQLLDDALGSAWSYWNPLVMDAKADAEMYASAIKPLLRDSSVDGILVLHIPTPGVDSATIAEKVVKTCKRSKKVILTSWLGAGDGDIARNIFFKAKVPSYFTPDSAVRTFLHLVQYRRNQIKLAEAPESRPDSNTDVLKSRAIVLQALEEKRQMLTVQEAEELLAAYGINCITTRSADSVDQIASIADEVGYPLAIKVLSPDIFRKSQVGGVMLDIQNSTEATAAAESILMNVAQYQPSARINGFAVQRMTQRMRGVELAVEVDTDPQFGPVIRFGQGGSIAHLIQDKQTELLPLNMSLAKELVASTHVSKQFVGHGTVSGVDAQAVYELLVSISQMLIDIPEIFELEINPVQADSSGAFALDAEIRVAWTDLGGADQLAICPYPAELEEIIQVTDDLTVRLRPIRPEDEPAHWDFVENLSPQDRRFRFFGNVGELPRSEMVKLTQIDYDREMAFIAQTIPEDGENPITVGSARAIISPDNETSEFAVVVRSDWKRKGLGRMLMSHLVEYLRSRKTKQITGEALGDNKNMVELARSLGFVVSKDFNDDTYHFTLDLRDDDAEADDGF</sequence>
<dbReference type="InterPro" id="IPR000182">
    <property type="entry name" value="GNAT_dom"/>
</dbReference>
<dbReference type="InterPro" id="IPR016102">
    <property type="entry name" value="Succinyl-CoA_synth-like"/>
</dbReference>
<dbReference type="InterPro" id="IPR016181">
    <property type="entry name" value="Acyl_CoA_acyltransferase"/>
</dbReference>
<dbReference type="RefSeq" id="WP_074216123.1">
    <property type="nucleotide sequence ID" value="NZ_FSRG01000004.1"/>
</dbReference>
<dbReference type="AlphaFoldDB" id="A0A1N6FG44"/>
<dbReference type="SMART" id="SM00881">
    <property type="entry name" value="CoA_binding"/>
    <property type="match status" value="1"/>
</dbReference>
<dbReference type="CDD" id="cd04301">
    <property type="entry name" value="NAT_SF"/>
    <property type="match status" value="1"/>
</dbReference>
<accession>A0A1N6FG44</accession>
<dbReference type="EMBL" id="FSRG01000004">
    <property type="protein sequence ID" value="SIN94239.1"/>
    <property type="molecule type" value="Genomic_DNA"/>
</dbReference>
<comment type="similarity">
    <text evidence="4">In the N-terminal section; belongs to the acetate CoA ligase alpha subunit family.</text>
</comment>
<evidence type="ECO:0000256" key="3">
    <source>
        <dbReference type="ARBA" id="ARBA00022840"/>
    </source>
</evidence>
<keyword evidence="7" id="KW-1185">Reference proteome</keyword>
<dbReference type="SUPFAM" id="SSF56059">
    <property type="entry name" value="Glutathione synthetase ATP-binding domain-like"/>
    <property type="match status" value="1"/>
</dbReference>
<gene>
    <name evidence="6" type="ORF">SAMN02745161_1296</name>
</gene>
<dbReference type="InterPro" id="IPR003781">
    <property type="entry name" value="CoA-bd"/>
</dbReference>
<organism evidence="6 7">
    <name type="scientific">Halodesulfovibrio marinisediminis DSM 17456</name>
    <dbReference type="NCBI Taxonomy" id="1121457"/>
    <lineage>
        <taxon>Bacteria</taxon>
        <taxon>Pseudomonadati</taxon>
        <taxon>Thermodesulfobacteriota</taxon>
        <taxon>Desulfovibrionia</taxon>
        <taxon>Desulfovibrionales</taxon>
        <taxon>Desulfovibrionaceae</taxon>
        <taxon>Halodesulfovibrio</taxon>
    </lineage>
</organism>
<protein>
    <submittedName>
        <fullName evidence="6">Acetyltransferase</fullName>
    </submittedName>
</protein>
<dbReference type="SUPFAM" id="SSF52210">
    <property type="entry name" value="Succinyl-CoA synthetase domains"/>
    <property type="match status" value="2"/>
</dbReference>
<evidence type="ECO:0000259" key="5">
    <source>
        <dbReference type="PROSITE" id="PS51186"/>
    </source>
</evidence>
<dbReference type="PROSITE" id="PS51186">
    <property type="entry name" value="GNAT"/>
    <property type="match status" value="1"/>
</dbReference>
<evidence type="ECO:0000256" key="1">
    <source>
        <dbReference type="ARBA" id="ARBA00022598"/>
    </source>
</evidence>
<dbReference type="InterPro" id="IPR032875">
    <property type="entry name" value="Succ_CoA_lig_flav_dom"/>
</dbReference>